<name>A0ACC2EB21_DIPCM</name>
<keyword evidence="2" id="KW-1185">Reference proteome</keyword>
<organism evidence="1 2">
    <name type="scientific">Diphasiastrum complanatum</name>
    <name type="common">Issler's clubmoss</name>
    <name type="synonym">Lycopodium complanatum</name>
    <dbReference type="NCBI Taxonomy" id="34168"/>
    <lineage>
        <taxon>Eukaryota</taxon>
        <taxon>Viridiplantae</taxon>
        <taxon>Streptophyta</taxon>
        <taxon>Embryophyta</taxon>
        <taxon>Tracheophyta</taxon>
        <taxon>Lycopodiopsida</taxon>
        <taxon>Lycopodiales</taxon>
        <taxon>Lycopodiaceae</taxon>
        <taxon>Lycopodioideae</taxon>
        <taxon>Diphasiastrum</taxon>
    </lineage>
</organism>
<dbReference type="Proteomes" id="UP001162992">
    <property type="component" value="Chromosome 3"/>
</dbReference>
<evidence type="ECO:0000313" key="1">
    <source>
        <dbReference type="EMBL" id="KAJ7563704.1"/>
    </source>
</evidence>
<accession>A0ACC2EB21</accession>
<protein>
    <submittedName>
        <fullName evidence="1">Uncharacterized protein</fullName>
    </submittedName>
</protein>
<proteinExistence type="predicted"/>
<comment type="caution">
    <text evidence="1">The sequence shown here is derived from an EMBL/GenBank/DDBJ whole genome shotgun (WGS) entry which is preliminary data.</text>
</comment>
<evidence type="ECO:0000313" key="2">
    <source>
        <dbReference type="Proteomes" id="UP001162992"/>
    </source>
</evidence>
<reference evidence="2" key="1">
    <citation type="journal article" date="2024" name="Proc. Natl. Acad. Sci. U.S.A.">
        <title>Extraordinary preservation of gene collinearity over three hundred million years revealed in homosporous lycophytes.</title>
        <authorList>
            <person name="Li C."/>
            <person name="Wickell D."/>
            <person name="Kuo L.Y."/>
            <person name="Chen X."/>
            <person name="Nie B."/>
            <person name="Liao X."/>
            <person name="Peng D."/>
            <person name="Ji J."/>
            <person name="Jenkins J."/>
            <person name="Williams M."/>
            <person name="Shu S."/>
            <person name="Plott C."/>
            <person name="Barry K."/>
            <person name="Rajasekar S."/>
            <person name="Grimwood J."/>
            <person name="Han X."/>
            <person name="Sun S."/>
            <person name="Hou Z."/>
            <person name="He W."/>
            <person name="Dai G."/>
            <person name="Sun C."/>
            <person name="Schmutz J."/>
            <person name="Leebens-Mack J.H."/>
            <person name="Li F.W."/>
            <person name="Wang L."/>
        </authorList>
    </citation>
    <scope>NUCLEOTIDE SEQUENCE [LARGE SCALE GENOMIC DNA]</scope>
    <source>
        <strain evidence="2">cv. PW_Plant_1</strain>
    </source>
</reference>
<dbReference type="EMBL" id="CM055094">
    <property type="protein sequence ID" value="KAJ7563704.1"/>
    <property type="molecule type" value="Genomic_DNA"/>
</dbReference>
<gene>
    <name evidence="1" type="ORF">O6H91_03G122000</name>
</gene>
<sequence length="429" mass="48799">MGNDATIFKTMVSLPTLRCVGHHHCHSTAVVVQINSPWMKPPVGRAVLLPAVLKICYMIVCVHASYCIRTCLSLVLYAVDRMFLCKTTQDTEQERAQSSQLLLTGTSYKFQMELPSPFKYQKDYIHNSRGMRLFTCSWIPANEDIKALVFLCHGYAVECSIFMRGAGVRLAEAGYAVFGIDYEGHGKSDGARCYIEKFAYIIDDVAAFFKFVRERPEYKSKARFLYGESMGGCVALHLHRKEPTSWNGAVLVSPMCKISERMKPHPFVIKVVTLLSPLVATWKIVPTQDIIEMAYKDPIKREEIRKNTYIYQDRPRVKTALEMLNASISIEQRLEKVTLPFLILHGDADKVTDPECSKELYRSARSSDKEIKIYPGMWHGLLVAEPDKNVELVFNDIVLWLDKRSPPRISSSNSAFQQTNPEVAQFYTP</sequence>